<dbReference type="EMBL" id="BAAAON010000002">
    <property type="protein sequence ID" value="GAA2175743.1"/>
    <property type="molecule type" value="Genomic_DNA"/>
</dbReference>
<evidence type="ECO:0000313" key="3">
    <source>
        <dbReference type="EMBL" id="GAA2175743.1"/>
    </source>
</evidence>
<organism evidence="3 4">
    <name type="scientific">Arthrobacter parietis</name>
    <dbReference type="NCBI Taxonomy" id="271434"/>
    <lineage>
        <taxon>Bacteria</taxon>
        <taxon>Bacillati</taxon>
        <taxon>Actinomycetota</taxon>
        <taxon>Actinomycetes</taxon>
        <taxon>Micrococcales</taxon>
        <taxon>Micrococcaceae</taxon>
        <taxon>Arthrobacter</taxon>
    </lineage>
</organism>
<feature type="domain" description="DUF8185" evidence="2">
    <location>
        <begin position="118"/>
        <end position="221"/>
    </location>
</feature>
<dbReference type="RefSeq" id="WP_346028211.1">
    <property type="nucleotide sequence ID" value="NZ_BAAAON010000002.1"/>
</dbReference>
<comment type="caution">
    <text evidence="3">The sequence shown here is derived from an EMBL/GenBank/DDBJ whole genome shotgun (WGS) entry which is preliminary data.</text>
</comment>
<evidence type="ECO:0008006" key="5">
    <source>
        <dbReference type="Google" id="ProtNLM"/>
    </source>
</evidence>
<evidence type="ECO:0000259" key="2">
    <source>
        <dbReference type="Pfam" id="PF26572"/>
    </source>
</evidence>
<gene>
    <name evidence="3" type="ORF">GCM10009784_19380</name>
</gene>
<dbReference type="Proteomes" id="UP001500974">
    <property type="component" value="Unassembled WGS sequence"/>
</dbReference>
<sequence length="223" mass="23384">MSQPSTMSRELSLADPQVMLDLRTYVGRARAAEDGAVRLQASGKVLAAYVCILAPRILGEATPTVLGLRTIPLAEPGQLDTTVALASVSDRLARMTENDVVLPVPPTTVTEIWAGVLPPRAGWESKGSMSTDLLLAAASEGIREVAQSVPQSPGAIVVNNARGIIWGRPVAEAPADLPAGAAFGAFVLGFLKPGERASIFTNNRWTRLSTGTGHVLVRQAAVL</sequence>
<dbReference type="InterPro" id="IPR058323">
    <property type="entry name" value="DUF8010"/>
</dbReference>
<protein>
    <recommendedName>
        <fullName evidence="5">TIGR03089 family protein</fullName>
    </recommendedName>
</protein>
<evidence type="ECO:0000259" key="1">
    <source>
        <dbReference type="Pfam" id="PF26035"/>
    </source>
</evidence>
<dbReference type="Pfam" id="PF26572">
    <property type="entry name" value="DUF8185"/>
    <property type="match status" value="1"/>
</dbReference>
<reference evidence="3 4" key="1">
    <citation type="journal article" date="2019" name="Int. J. Syst. Evol. Microbiol.">
        <title>The Global Catalogue of Microorganisms (GCM) 10K type strain sequencing project: providing services to taxonomists for standard genome sequencing and annotation.</title>
        <authorList>
            <consortium name="The Broad Institute Genomics Platform"/>
            <consortium name="The Broad Institute Genome Sequencing Center for Infectious Disease"/>
            <person name="Wu L."/>
            <person name="Ma J."/>
        </authorList>
    </citation>
    <scope>NUCLEOTIDE SEQUENCE [LARGE SCALE GENOMIC DNA]</scope>
    <source>
        <strain evidence="3 4">JCM 14917</strain>
    </source>
</reference>
<keyword evidence="4" id="KW-1185">Reference proteome</keyword>
<proteinExistence type="predicted"/>
<dbReference type="Pfam" id="PF26035">
    <property type="entry name" value="DUF8010"/>
    <property type="match status" value="1"/>
</dbReference>
<accession>A0ABN3AWL5</accession>
<name>A0ABN3AWL5_9MICC</name>
<evidence type="ECO:0000313" key="4">
    <source>
        <dbReference type="Proteomes" id="UP001500974"/>
    </source>
</evidence>
<feature type="domain" description="DUF8010" evidence="1">
    <location>
        <begin position="7"/>
        <end position="110"/>
    </location>
</feature>
<dbReference type="InterPro" id="IPR058498">
    <property type="entry name" value="DUF8185"/>
</dbReference>